<sequence length="127" mass="12904">MKKNMIKLAGVACVVALCAALAACAPATQPATDGAADGARTEMADTGDGMYVSDEQCLSCHGGSYDALASTTADYGLSNPHGSIHGGPNSCVNCHARDKEVTDNQCDNCHSWPHNPEQGPGAALQAA</sequence>
<feature type="chain" id="PRO_5038479981" evidence="7">
    <location>
        <begin position="23"/>
        <end position="127"/>
    </location>
</feature>
<evidence type="ECO:0000256" key="4">
    <source>
        <dbReference type="ARBA" id="ARBA00022723"/>
    </source>
</evidence>
<dbReference type="AlphaFoldDB" id="A0A7C8BQ50"/>
<protein>
    <submittedName>
        <fullName evidence="9">Cytochrome c3 family protein</fullName>
    </submittedName>
</protein>
<proteinExistence type="predicted"/>
<evidence type="ECO:0000256" key="1">
    <source>
        <dbReference type="ARBA" id="ARBA00004196"/>
    </source>
</evidence>
<evidence type="ECO:0000256" key="3">
    <source>
        <dbReference type="ARBA" id="ARBA00022617"/>
    </source>
</evidence>
<evidence type="ECO:0000256" key="5">
    <source>
        <dbReference type="ARBA" id="ARBA00022982"/>
    </source>
</evidence>
<evidence type="ECO:0000256" key="2">
    <source>
        <dbReference type="ARBA" id="ARBA00022448"/>
    </source>
</evidence>
<keyword evidence="3" id="KW-0349">Heme</keyword>
<keyword evidence="2" id="KW-0813">Transport</keyword>
<feature type="domain" description="Tetrahaem cytochrome" evidence="8">
    <location>
        <begin position="51"/>
        <end position="111"/>
    </location>
</feature>
<dbReference type="GO" id="GO:0046872">
    <property type="term" value="F:metal ion binding"/>
    <property type="evidence" value="ECO:0007669"/>
    <property type="project" value="UniProtKB-KW"/>
</dbReference>
<name>A0A7C8BQ50_9ACTN</name>
<evidence type="ECO:0000256" key="7">
    <source>
        <dbReference type="SAM" id="SignalP"/>
    </source>
</evidence>
<comment type="caution">
    <text evidence="9">The sequence shown here is derived from an EMBL/GenBank/DDBJ whole genome shotgun (WGS) entry which is preliminary data.</text>
</comment>
<keyword evidence="5" id="KW-0249">Electron transport</keyword>
<dbReference type="GO" id="GO:0030313">
    <property type="term" value="C:cell envelope"/>
    <property type="evidence" value="ECO:0007669"/>
    <property type="project" value="UniProtKB-SubCell"/>
</dbReference>
<keyword evidence="6" id="KW-0408">Iron</keyword>
<feature type="signal peptide" evidence="7">
    <location>
        <begin position="1"/>
        <end position="22"/>
    </location>
</feature>
<gene>
    <name evidence="9" type="ORF">F8D48_11145</name>
</gene>
<keyword evidence="10" id="KW-1185">Reference proteome</keyword>
<dbReference type="InterPro" id="IPR012286">
    <property type="entry name" value="Tetrahaem_cytochrome"/>
</dbReference>
<evidence type="ECO:0000256" key="6">
    <source>
        <dbReference type="ARBA" id="ARBA00023004"/>
    </source>
</evidence>
<accession>A0A7C8BQ50</accession>
<dbReference type="Gene3D" id="1.10.1130.10">
    <property type="entry name" value="Flavocytochrome C3, Chain A"/>
    <property type="match status" value="1"/>
</dbReference>
<evidence type="ECO:0000313" key="9">
    <source>
        <dbReference type="EMBL" id="KAB1637442.1"/>
    </source>
</evidence>
<keyword evidence="7" id="KW-0732">Signal</keyword>
<evidence type="ECO:0000259" key="8">
    <source>
        <dbReference type="Pfam" id="PF14537"/>
    </source>
</evidence>
<dbReference type="PROSITE" id="PS51257">
    <property type="entry name" value="PROKAR_LIPOPROTEIN"/>
    <property type="match status" value="1"/>
</dbReference>
<dbReference type="EMBL" id="WAJS01000060">
    <property type="protein sequence ID" value="KAB1637442.1"/>
    <property type="molecule type" value="Genomic_DNA"/>
</dbReference>
<dbReference type="SUPFAM" id="SSF48695">
    <property type="entry name" value="Multiheme cytochromes"/>
    <property type="match status" value="1"/>
</dbReference>
<comment type="subcellular location">
    <subcellularLocation>
        <location evidence="1">Cell envelope</location>
    </subcellularLocation>
</comment>
<reference evidence="9 10" key="1">
    <citation type="submission" date="2019-09" db="EMBL/GenBank/DDBJ databases">
        <title>Whole genome shotgun sequencing (WGS) of Ellagibacter isourolithinifaciens DSM 104140(T) and Adlercreutzia muris DSM 29508(T).</title>
        <authorList>
            <person name="Stoll D.A."/>
            <person name="Danylec N."/>
            <person name="Huch M."/>
        </authorList>
    </citation>
    <scope>NUCLEOTIDE SEQUENCE [LARGE SCALE GENOMIC DNA]</scope>
    <source>
        <strain evidence="9 10">DSM 29508</strain>
    </source>
</reference>
<dbReference type="RefSeq" id="WP_151432088.1">
    <property type="nucleotide sequence ID" value="NZ_CAKODJ010000015.1"/>
</dbReference>
<organism evidence="9 10">
    <name type="scientific">Adlercreutzia muris</name>
    <dbReference type="NCBI Taxonomy" id="1796610"/>
    <lineage>
        <taxon>Bacteria</taxon>
        <taxon>Bacillati</taxon>
        <taxon>Actinomycetota</taxon>
        <taxon>Coriobacteriia</taxon>
        <taxon>Eggerthellales</taxon>
        <taxon>Eggerthellaceae</taxon>
        <taxon>Adlercreutzia</taxon>
    </lineage>
</organism>
<keyword evidence="4" id="KW-0479">Metal-binding</keyword>
<evidence type="ECO:0000313" key="10">
    <source>
        <dbReference type="Proteomes" id="UP000479639"/>
    </source>
</evidence>
<dbReference type="Proteomes" id="UP000479639">
    <property type="component" value="Unassembled WGS sequence"/>
</dbReference>
<dbReference type="InterPro" id="IPR036280">
    <property type="entry name" value="Multihaem_cyt_sf"/>
</dbReference>
<dbReference type="Pfam" id="PF14537">
    <property type="entry name" value="Cytochrom_c3_2"/>
    <property type="match status" value="1"/>
</dbReference>